<accession>A0AAN4Z9H6</accession>
<dbReference type="GO" id="GO:0046872">
    <property type="term" value="F:metal ion binding"/>
    <property type="evidence" value="ECO:0007669"/>
    <property type="project" value="UniProtKB-KW"/>
</dbReference>
<keyword evidence="4" id="KW-1185">Reference proteome</keyword>
<dbReference type="AlphaFoldDB" id="A0AAN4Z9H6"/>
<dbReference type="EMBL" id="BTRK01000001">
    <property type="protein sequence ID" value="GMR33670.1"/>
    <property type="molecule type" value="Genomic_DNA"/>
</dbReference>
<name>A0AAN4Z9H6_9BILA</name>
<keyword evidence="2" id="KW-0378">Hydrolase</keyword>
<sequence length="84" mass="9209">SLMELIGYNLKSKKWKTAHAWARFVLLSAVLEAGEGCLRIEKTVDVDGQADLLIVLDPKKIDSVALPAVAKLLKKLQAYKSTAD</sequence>
<gene>
    <name evidence="3" type="ORF">PMAYCL1PPCAC_03865</name>
</gene>
<evidence type="ECO:0000256" key="2">
    <source>
        <dbReference type="ARBA" id="ARBA00022801"/>
    </source>
</evidence>
<evidence type="ECO:0000313" key="4">
    <source>
        <dbReference type="Proteomes" id="UP001328107"/>
    </source>
</evidence>
<comment type="caution">
    <text evidence="3">The sequence shown here is derived from an EMBL/GenBank/DDBJ whole genome shotgun (WGS) entry which is preliminary data.</text>
</comment>
<feature type="non-terminal residue" evidence="3">
    <location>
        <position position="1"/>
    </location>
</feature>
<reference evidence="4" key="1">
    <citation type="submission" date="2022-10" db="EMBL/GenBank/DDBJ databases">
        <title>Genome assembly of Pristionchus species.</title>
        <authorList>
            <person name="Yoshida K."/>
            <person name="Sommer R.J."/>
        </authorList>
    </citation>
    <scope>NUCLEOTIDE SEQUENCE [LARGE SCALE GENOMIC DNA]</scope>
    <source>
        <strain evidence="4">RS5460</strain>
    </source>
</reference>
<evidence type="ECO:0000313" key="3">
    <source>
        <dbReference type="EMBL" id="GMR33670.1"/>
    </source>
</evidence>
<evidence type="ECO:0000256" key="1">
    <source>
        <dbReference type="ARBA" id="ARBA00022723"/>
    </source>
</evidence>
<dbReference type="InterPro" id="IPR039461">
    <property type="entry name" value="Peptidase_M49"/>
</dbReference>
<feature type="non-terminal residue" evidence="3">
    <location>
        <position position="84"/>
    </location>
</feature>
<dbReference type="GO" id="GO:0016787">
    <property type="term" value="F:hydrolase activity"/>
    <property type="evidence" value="ECO:0007669"/>
    <property type="project" value="UniProtKB-KW"/>
</dbReference>
<proteinExistence type="predicted"/>
<dbReference type="Proteomes" id="UP001328107">
    <property type="component" value="Unassembled WGS sequence"/>
</dbReference>
<organism evidence="3 4">
    <name type="scientific">Pristionchus mayeri</name>
    <dbReference type="NCBI Taxonomy" id="1317129"/>
    <lineage>
        <taxon>Eukaryota</taxon>
        <taxon>Metazoa</taxon>
        <taxon>Ecdysozoa</taxon>
        <taxon>Nematoda</taxon>
        <taxon>Chromadorea</taxon>
        <taxon>Rhabditida</taxon>
        <taxon>Rhabditina</taxon>
        <taxon>Diplogasteromorpha</taxon>
        <taxon>Diplogasteroidea</taxon>
        <taxon>Neodiplogasteridae</taxon>
        <taxon>Pristionchus</taxon>
    </lineage>
</organism>
<keyword evidence="1" id="KW-0479">Metal-binding</keyword>
<dbReference type="Pfam" id="PF03571">
    <property type="entry name" value="Peptidase_M49"/>
    <property type="match status" value="1"/>
</dbReference>
<protein>
    <submittedName>
        <fullName evidence="3">Uncharacterized protein</fullName>
    </submittedName>
</protein>